<keyword evidence="6" id="KW-0238">DNA-binding</keyword>
<dbReference type="Gene3D" id="3.30.70.270">
    <property type="match status" value="1"/>
</dbReference>
<feature type="active site" evidence="6">
    <location>
        <position position="113"/>
    </location>
</feature>
<dbReference type="Pfam" id="PF11799">
    <property type="entry name" value="IMS_C"/>
    <property type="match status" value="1"/>
</dbReference>
<dbReference type="EC" id="2.7.7.7" evidence="6"/>
<keyword evidence="5 6" id="KW-0239">DNA-directed DNA polymerase</keyword>
<dbReference type="SUPFAM" id="SSF56672">
    <property type="entry name" value="DNA/RNA polymerases"/>
    <property type="match status" value="1"/>
</dbReference>
<dbReference type="InterPro" id="IPR050116">
    <property type="entry name" value="DNA_polymerase-Y"/>
</dbReference>
<dbReference type="InterPro" id="IPR022880">
    <property type="entry name" value="DNApol_IV"/>
</dbReference>
<evidence type="ECO:0000259" key="7">
    <source>
        <dbReference type="PROSITE" id="PS50173"/>
    </source>
</evidence>
<keyword evidence="9" id="KW-1185">Reference proteome</keyword>
<comment type="catalytic activity">
    <reaction evidence="6">
        <text>DNA(n) + a 2'-deoxyribonucleoside 5'-triphosphate = DNA(n+1) + diphosphate</text>
        <dbReference type="Rhea" id="RHEA:22508"/>
        <dbReference type="Rhea" id="RHEA-COMP:17339"/>
        <dbReference type="Rhea" id="RHEA-COMP:17340"/>
        <dbReference type="ChEBI" id="CHEBI:33019"/>
        <dbReference type="ChEBI" id="CHEBI:61560"/>
        <dbReference type="ChEBI" id="CHEBI:173112"/>
        <dbReference type="EC" id="2.7.7.7"/>
    </reaction>
</comment>
<evidence type="ECO:0000256" key="3">
    <source>
        <dbReference type="ARBA" id="ARBA00022695"/>
    </source>
</evidence>
<keyword evidence="3 6" id="KW-0548">Nucleotidyltransferase</keyword>
<dbReference type="RefSeq" id="WP_255687490.1">
    <property type="nucleotide sequence ID" value="NZ_CP126446.1"/>
</dbReference>
<name>A0ABY8US97_9BACI</name>
<keyword evidence="6 8" id="KW-0808">Transferase</keyword>
<dbReference type="Gene3D" id="3.30.1490.100">
    <property type="entry name" value="DNA polymerase, Y-family, little finger domain"/>
    <property type="match status" value="1"/>
</dbReference>
<comment type="subcellular location">
    <subcellularLocation>
        <location evidence="6">Cytoplasm</location>
    </subcellularLocation>
</comment>
<dbReference type="GO" id="GO:0003887">
    <property type="term" value="F:DNA-directed DNA polymerase activity"/>
    <property type="evidence" value="ECO:0007669"/>
    <property type="project" value="UniProtKB-EC"/>
</dbReference>
<dbReference type="HAMAP" id="MF_01113">
    <property type="entry name" value="DNApol_IV"/>
    <property type="match status" value="1"/>
</dbReference>
<dbReference type="InterPro" id="IPR024728">
    <property type="entry name" value="PolY_HhH_motif"/>
</dbReference>
<dbReference type="PANTHER" id="PTHR11076:SF33">
    <property type="entry name" value="DNA POLYMERASE KAPPA"/>
    <property type="match status" value="1"/>
</dbReference>
<dbReference type="Gene3D" id="1.10.150.20">
    <property type="entry name" value="5' to 3' exonuclease, C-terminal subdomain"/>
    <property type="match status" value="1"/>
</dbReference>
<proteinExistence type="inferred from homology"/>
<keyword evidence="6" id="KW-0235">DNA replication</keyword>
<dbReference type="InterPro" id="IPR017961">
    <property type="entry name" value="DNA_pol_Y-fam_little_finger"/>
</dbReference>
<dbReference type="Gene3D" id="3.40.1170.60">
    <property type="match status" value="1"/>
</dbReference>
<comment type="function">
    <text evidence="6">Poorly processive, error-prone DNA polymerase involved in untargeted mutagenesis. Copies undamaged DNA at stalled replication forks, which arise in vivo from mismatched or misaligned primer ends. These misaligned primers can be extended by PolIV. Exhibits no 3'-5' exonuclease (proofreading) activity. May be involved in translesional synthesis, in conjunction with the beta clamp from PolIII.</text>
</comment>
<feature type="domain" description="UmuC" evidence="7">
    <location>
        <begin position="12"/>
        <end position="193"/>
    </location>
</feature>
<dbReference type="InterPro" id="IPR043128">
    <property type="entry name" value="Rev_trsase/Diguanyl_cyclase"/>
</dbReference>
<keyword evidence="4 6" id="KW-0227">DNA damage</keyword>
<sequence length="423" mass="48393">MSKWYPKNGRVIFHVDMNSFYASVEMAYNPELKGKPLAIAGNPEERKGIVVTASYEARAKGVKTTMPLWQARRLCPDMIVMRPNFDRYRKASREMFSILSQVTHLVQPVSIDEGYMDITDCEDQGTPLDIANWIQKTIMEQLELPSSIGIAPNKFLAKMASDMKKPMGITVLRKRDIPTKLWPLPVREMYGVGEKTAEKLINSHIHTIEDLAKADVYALKGKLGINGERLQNRANGIDDRLVDPDAVSEFKSIGNSQTLPHDTTDDIEITKLLRQLSQKVADRMENKEVVSRNIQLMIRYHDRRTITRSKQLPEYISKVEEIYQYAVKLWEDHWNGTPIRLMGVTAQDLSEKQDATLQLDLFTYEKEAKNEKLYSAIGELTDKYGSNPFKKLKAKPKATPTTSFQKDFLDDFKKHQSSDSETN</sequence>
<keyword evidence="6" id="KW-0963">Cytoplasm</keyword>
<comment type="similarity">
    <text evidence="1 6">Belongs to the DNA polymerase type-Y family.</text>
</comment>
<evidence type="ECO:0000256" key="2">
    <source>
        <dbReference type="ARBA" id="ARBA00022457"/>
    </source>
</evidence>
<evidence type="ECO:0000256" key="5">
    <source>
        <dbReference type="ARBA" id="ARBA00022932"/>
    </source>
</evidence>
<dbReference type="PANTHER" id="PTHR11076">
    <property type="entry name" value="DNA REPAIR POLYMERASE UMUC / TRANSFERASE FAMILY MEMBER"/>
    <property type="match status" value="1"/>
</dbReference>
<feature type="binding site" evidence="6">
    <location>
        <position position="16"/>
    </location>
    <ligand>
        <name>Mg(2+)</name>
        <dbReference type="ChEBI" id="CHEBI:18420"/>
    </ligand>
</feature>
<dbReference type="NCBIfam" id="NF002492">
    <property type="entry name" value="PRK01810.1"/>
    <property type="match status" value="1"/>
</dbReference>
<gene>
    <name evidence="6" type="primary">dinB</name>
    <name evidence="8" type="ORF">QNI29_12370</name>
</gene>
<comment type="subunit">
    <text evidence="6">Monomer.</text>
</comment>
<evidence type="ECO:0000313" key="9">
    <source>
        <dbReference type="Proteomes" id="UP001236652"/>
    </source>
</evidence>
<dbReference type="PROSITE" id="PS50173">
    <property type="entry name" value="UMUC"/>
    <property type="match status" value="1"/>
</dbReference>
<dbReference type="Pfam" id="PF00817">
    <property type="entry name" value="IMS"/>
    <property type="match status" value="1"/>
</dbReference>
<evidence type="ECO:0000256" key="1">
    <source>
        <dbReference type="ARBA" id="ARBA00010945"/>
    </source>
</evidence>
<evidence type="ECO:0000256" key="6">
    <source>
        <dbReference type="HAMAP-Rule" id="MF_01113"/>
    </source>
</evidence>
<keyword evidence="2 6" id="KW-0515">Mutator protein</keyword>
<dbReference type="NCBIfam" id="NF002677">
    <property type="entry name" value="PRK02406.1"/>
    <property type="match status" value="1"/>
</dbReference>
<dbReference type="InterPro" id="IPR001126">
    <property type="entry name" value="UmuC"/>
</dbReference>
<keyword evidence="6" id="KW-0479">Metal-binding</keyword>
<feature type="binding site" evidence="6">
    <location>
        <position position="112"/>
    </location>
    <ligand>
        <name>Mg(2+)</name>
        <dbReference type="ChEBI" id="CHEBI:18420"/>
    </ligand>
</feature>
<keyword evidence="6" id="KW-0234">DNA repair</keyword>
<evidence type="ECO:0000313" key="8">
    <source>
        <dbReference type="EMBL" id="WIF96546.1"/>
    </source>
</evidence>
<evidence type="ECO:0000256" key="4">
    <source>
        <dbReference type="ARBA" id="ARBA00022763"/>
    </source>
</evidence>
<dbReference type="InterPro" id="IPR036775">
    <property type="entry name" value="DNA_pol_Y-fam_lit_finger_sf"/>
</dbReference>
<dbReference type="CDD" id="cd03586">
    <property type="entry name" value="PolY_Pol_IV_kappa"/>
    <property type="match status" value="1"/>
</dbReference>
<organism evidence="8 9">
    <name type="scientific">Pontibacillus chungwhensis</name>
    <dbReference type="NCBI Taxonomy" id="265426"/>
    <lineage>
        <taxon>Bacteria</taxon>
        <taxon>Bacillati</taxon>
        <taxon>Bacillota</taxon>
        <taxon>Bacilli</taxon>
        <taxon>Bacillales</taxon>
        <taxon>Bacillaceae</taxon>
        <taxon>Pontibacillus</taxon>
    </lineage>
</organism>
<protein>
    <recommendedName>
        <fullName evidence="6">DNA polymerase IV</fullName>
        <shortName evidence="6">Pol IV</shortName>
        <ecNumber evidence="6">2.7.7.7</ecNumber>
    </recommendedName>
</protein>
<dbReference type="InterPro" id="IPR043502">
    <property type="entry name" value="DNA/RNA_pol_sf"/>
</dbReference>
<dbReference type="Pfam" id="PF11798">
    <property type="entry name" value="IMS_HHH"/>
    <property type="match status" value="1"/>
</dbReference>
<accession>A0ABY8US97</accession>
<reference evidence="8 9" key="1">
    <citation type="submission" date="2023-05" db="EMBL/GenBank/DDBJ databases">
        <title>Comparative genomics reveals the evidence of polycyclic aromatic hydrocarbons degradation in moderately halophilic genus Pontibacillus.</title>
        <authorList>
            <person name="Yang H."/>
            <person name="Qian Z."/>
        </authorList>
    </citation>
    <scope>NUCLEOTIDE SEQUENCE [LARGE SCALE GENOMIC DNA]</scope>
    <source>
        <strain evidence="9">HN14</strain>
    </source>
</reference>
<comment type="cofactor">
    <cofactor evidence="6">
        <name>Mg(2+)</name>
        <dbReference type="ChEBI" id="CHEBI:18420"/>
    </cofactor>
    <text evidence="6">Binds 2 magnesium ions per subunit.</text>
</comment>
<dbReference type="EMBL" id="CP126446">
    <property type="protein sequence ID" value="WIF96546.1"/>
    <property type="molecule type" value="Genomic_DNA"/>
</dbReference>
<feature type="site" description="Substrate discrimination" evidence="6">
    <location>
        <position position="21"/>
    </location>
</feature>
<keyword evidence="6" id="KW-0460">Magnesium</keyword>
<dbReference type="SUPFAM" id="SSF100879">
    <property type="entry name" value="Lesion bypass DNA polymerase (Y-family), little finger domain"/>
    <property type="match status" value="1"/>
</dbReference>
<dbReference type="Proteomes" id="UP001236652">
    <property type="component" value="Chromosome"/>
</dbReference>